<evidence type="ECO:0000313" key="3">
    <source>
        <dbReference type="Proteomes" id="UP000430222"/>
    </source>
</evidence>
<dbReference type="EMBL" id="VUNL01000013">
    <property type="protein sequence ID" value="MSV25604.1"/>
    <property type="molecule type" value="Genomic_DNA"/>
</dbReference>
<organism evidence="2 3">
    <name type="scientific">Selenomonas montiformis</name>
    <dbReference type="NCBI Taxonomy" id="2652285"/>
    <lineage>
        <taxon>Bacteria</taxon>
        <taxon>Bacillati</taxon>
        <taxon>Bacillota</taxon>
        <taxon>Negativicutes</taxon>
        <taxon>Selenomonadales</taxon>
        <taxon>Selenomonadaceae</taxon>
        <taxon>Selenomonas</taxon>
    </lineage>
</organism>
<sequence>MNWLRKAIRPMDLLIGAIGLYLFLFSIDYQAMTLIDKVYVVCFVIWAVLLIVRCYVYWKGKR</sequence>
<accession>A0A6I2UZT1</accession>
<comment type="caution">
    <text evidence="2">The sequence shown here is derived from an EMBL/GenBank/DDBJ whole genome shotgun (WGS) entry which is preliminary data.</text>
</comment>
<evidence type="ECO:0000256" key="1">
    <source>
        <dbReference type="SAM" id="Phobius"/>
    </source>
</evidence>
<dbReference type="Proteomes" id="UP000430222">
    <property type="component" value="Unassembled WGS sequence"/>
</dbReference>
<keyword evidence="1" id="KW-1133">Transmembrane helix</keyword>
<dbReference type="RefSeq" id="WP_154621367.1">
    <property type="nucleotide sequence ID" value="NZ_CBCTNG010000004.1"/>
</dbReference>
<keyword evidence="1" id="KW-0812">Transmembrane</keyword>
<gene>
    <name evidence="2" type="ORF">FYJ78_10595</name>
</gene>
<dbReference type="AlphaFoldDB" id="A0A6I2UZT1"/>
<feature type="transmembrane region" description="Helical" evidence="1">
    <location>
        <begin position="38"/>
        <end position="58"/>
    </location>
</feature>
<feature type="transmembrane region" description="Helical" evidence="1">
    <location>
        <begin position="12"/>
        <end position="32"/>
    </location>
</feature>
<keyword evidence="3" id="KW-1185">Reference proteome</keyword>
<reference evidence="2 3" key="1">
    <citation type="submission" date="2019-08" db="EMBL/GenBank/DDBJ databases">
        <title>In-depth cultivation of the pig gut microbiome towards novel bacterial diversity and tailored functional studies.</title>
        <authorList>
            <person name="Wylensek D."/>
            <person name="Hitch T.C.A."/>
            <person name="Clavel T."/>
        </authorList>
    </citation>
    <scope>NUCLEOTIDE SEQUENCE [LARGE SCALE GENOMIC DNA]</scope>
    <source>
        <strain evidence="3">WCA-380-WT-3B3</strain>
    </source>
</reference>
<proteinExistence type="predicted"/>
<keyword evidence="1" id="KW-0472">Membrane</keyword>
<evidence type="ECO:0000313" key="2">
    <source>
        <dbReference type="EMBL" id="MSV25604.1"/>
    </source>
</evidence>
<name>A0A6I2UZT1_9FIRM</name>
<protein>
    <submittedName>
        <fullName evidence="2">Uncharacterized protein</fullName>
    </submittedName>
</protein>